<organism evidence="1 2">
    <name type="scientific">Batillaria attramentaria</name>
    <dbReference type="NCBI Taxonomy" id="370345"/>
    <lineage>
        <taxon>Eukaryota</taxon>
        <taxon>Metazoa</taxon>
        <taxon>Spiralia</taxon>
        <taxon>Lophotrochozoa</taxon>
        <taxon>Mollusca</taxon>
        <taxon>Gastropoda</taxon>
        <taxon>Caenogastropoda</taxon>
        <taxon>Sorbeoconcha</taxon>
        <taxon>Cerithioidea</taxon>
        <taxon>Batillariidae</taxon>
        <taxon>Batillaria</taxon>
    </lineage>
</organism>
<evidence type="ECO:0000313" key="1">
    <source>
        <dbReference type="EMBL" id="KAK7501719.1"/>
    </source>
</evidence>
<dbReference type="Proteomes" id="UP001519460">
    <property type="component" value="Unassembled WGS sequence"/>
</dbReference>
<accession>A0ABD0LQD7</accession>
<comment type="caution">
    <text evidence="1">The sequence shown here is derived from an EMBL/GenBank/DDBJ whole genome shotgun (WGS) entry which is preliminary data.</text>
</comment>
<reference evidence="1 2" key="1">
    <citation type="journal article" date="2023" name="Sci. Data">
        <title>Genome assembly of the Korean intertidal mud-creeper Batillaria attramentaria.</title>
        <authorList>
            <person name="Patra A.K."/>
            <person name="Ho P.T."/>
            <person name="Jun S."/>
            <person name="Lee S.J."/>
            <person name="Kim Y."/>
            <person name="Won Y.J."/>
        </authorList>
    </citation>
    <scope>NUCLEOTIDE SEQUENCE [LARGE SCALE GENOMIC DNA]</scope>
    <source>
        <strain evidence="1">Wonlab-2016</strain>
    </source>
</reference>
<protein>
    <submittedName>
        <fullName evidence="1">Uncharacterized protein</fullName>
    </submittedName>
</protein>
<gene>
    <name evidence="1" type="ORF">BaRGS_00007150</name>
</gene>
<sequence>MEITGLASQSCSTVKYKKITKNKRRWREIIRDQSRFKLAPDTSVAILDLQFPKTVGRRLARGARWRGCRCLHVGWPQHVLPKLGLLAPATSPCGMCTASLSIAVTGSPSVISKQFINSPQSNCCSDVRMKV</sequence>
<proteinExistence type="predicted"/>
<name>A0ABD0LQD7_9CAEN</name>
<keyword evidence="2" id="KW-1185">Reference proteome</keyword>
<dbReference type="AlphaFoldDB" id="A0ABD0LQD7"/>
<evidence type="ECO:0000313" key="2">
    <source>
        <dbReference type="Proteomes" id="UP001519460"/>
    </source>
</evidence>
<dbReference type="EMBL" id="JACVVK020000030">
    <property type="protein sequence ID" value="KAK7501719.1"/>
    <property type="molecule type" value="Genomic_DNA"/>
</dbReference>